<comment type="caution">
    <text evidence="1">The sequence shown here is derived from an EMBL/GenBank/DDBJ whole genome shotgun (WGS) entry which is preliminary data.</text>
</comment>
<gene>
    <name evidence="1" type="ORF">KI387_000457</name>
</gene>
<dbReference type="AlphaFoldDB" id="A0AA38GT40"/>
<protein>
    <submittedName>
        <fullName evidence="1">Uncharacterized protein</fullName>
    </submittedName>
</protein>
<dbReference type="PANTHER" id="PTHR47073">
    <property type="entry name" value="PROTEIN ANTI-SILENCING 1"/>
    <property type="match status" value="1"/>
</dbReference>
<keyword evidence="2" id="KW-1185">Reference proteome</keyword>
<dbReference type="OMA" id="ATSHCAQ"/>
<feature type="non-terminal residue" evidence="1">
    <location>
        <position position="79"/>
    </location>
</feature>
<feature type="non-terminal residue" evidence="1">
    <location>
        <position position="1"/>
    </location>
</feature>
<sequence>PLVASKANPVHSTKSTKFSGHLLVETHNLQMQQRFQTRDMIKAVATSHCAQPNTIEYLMATQWTLLQEKSDRWWTGLYK</sequence>
<accession>A0AA38GT40</accession>
<organism evidence="1 2">
    <name type="scientific">Taxus chinensis</name>
    <name type="common">Chinese yew</name>
    <name type="synonym">Taxus wallichiana var. chinensis</name>
    <dbReference type="NCBI Taxonomy" id="29808"/>
    <lineage>
        <taxon>Eukaryota</taxon>
        <taxon>Viridiplantae</taxon>
        <taxon>Streptophyta</taxon>
        <taxon>Embryophyta</taxon>
        <taxon>Tracheophyta</taxon>
        <taxon>Spermatophyta</taxon>
        <taxon>Pinopsida</taxon>
        <taxon>Pinidae</taxon>
        <taxon>Conifers II</taxon>
        <taxon>Cupressales</taxon>
        <taxon>Taxaceae</taxon>
        <taxon>Taxus</taxon>
    </lineage>
</organism>
<dbReference type="EMBL" id="JAHRHJ020000001">
    <property type="protein sequence ID" value="KAH9328349.1"/>
    <property type="molecule type" value="Genomic_DNA"/>
</dbReference>
<proteinExistence type="predicted"/>
<name>A0AA38GT40_TAXCH</name>
<reference evidence="1 2" key="1">
    <citation type="journal article" date="2021" name="Nat. Plants">
        <title>The Taxus genome provides insights into paclitaxel biosynthesis.</title>
        <authorList>
            <person name="Xiong X."/>
            <person name="Gou J."/>
            <person name="Liao Q."/>
            <person name="Li Y."/>
            <person name="Zhou Q."/>
            <person name="Bi G."/>
            <person name="Li C."/>
            <person name="Du R."/>
            <person name="Wang X."/>
            <person name="Sun T."/>
            <person name="Guo L."/>
            <person name="Liang H."/>
            <person name="Lu P."/>
            <person name="Wu Y."/>
            <person name="Zhang Z."/>
            <person name="Ro D.K."/>
            <person name="Shang Y."/>
            <person name="Huang S."/>
            <person name="Yan J."/>
        </authorList>
    </citation>
    <scope>NUCLEOTIDE SEQUENCE [LARGE SCALE GENOMIC DNA]</scope>
    <source>
        <strain evidence="1">Ta-2019</strain>
    </source>
</reference>
<evidence type="ECO:0000313" key="1">
    <source>
        <dbReference type="EMBL" id="KAH9328349.1"/>
    </source>
</evidence>
<dbReference type="GO" id="GO:0003723">
    <property type="term" value="F:RNA binding"/>
    <property type="evidence" value="ECO:0007669"/>
    <property type="project" value="TreeGrafter"/>
</dbReference>
<dbReference type="Proteomes" id="UP000824469">
    <property type="component" value="Unassembled WGS sequence"/>
</dbReference>
<dbReference type="PANTHER" id="PTHR47073:SF2">
    <property type="entry name" value="PROTEIN ANTI-SILENCING 1"/>
    <property type="match status" value="1"/>
</dbReference>
<evidence type="ECO:0000313" key="2">
    <source>
        <dbReference type="Proteomes" id="UP000824469"/>
    </source>
</evidence>